<feature type="transmembrane region" description="Helical" evidence="5">
    <location>
        <begin position="232"/>
        <end position="251"/>
    </location>
</feature>
<reference evidence="6 7" key="1">
    <citation type="submission" date="2006-05" db="EMBL/GenBank/DDBJ databases">
        <authorList>
            <person name="King G."/>
            <person name="Ferriera S."/>
            <person name="Johnson J."/>
            <person name="Kravitz S."/>
            <person name="Beeson K."/>
            <person name="Sutton G."/>
            <person name="Rogers Y.-H."/>
            <person name="Friedman R."/>
            <person name="Frazier M."/>
            <person name="Venter J.C."/>
        </authorList>
    </citation>
    <scope>NUCLEOTIDE SEQUENCE [LARGE SCALE GENOMIC DNA]</scope>
    <source>
        <strain evidence="7">ATCC 25650 / DSM 13394 / JCM 20685 / NBRC 16684 / NCIMB 2208 / IAM 12614 / B1</strain>
    </source>
</reference>
<dbReference type="InterPro" id="IPR038665">
    <property type="entry name" value="Voltage-dep_anion_channel_sf"/>
</dbReference>
<feature type="transmembrane region" description="Helical" evidence="5">
    <location>
        <begin position="258"/>
        <end position="277"/>
    </location>
</feature>
<dbReference type="Gene3D" id="1.50.10.150">
    <property type="entry name" value="Voltage-dependent anion channel"/>
    <property type="match status" value="1"/>
</dbReference>
<dbReference type="InterPro" id="IPR052951">
    <property type="entry name" value="Tellurite_res_ion_channel"/>
</dbReference>
<dbReference type="PANTHER" id="PTHR37955">
    <property type="entry name" value="TELLURITE RESISTANCE PROTEIN TEHA"/>
    <property type="match status" value="1"/>
</dbReference>
<dbReference type="GO" id="GO:0046583">
    <property type="term" value="F:monoatomic cation efflux transmembrane transporter activity"/>
    <property type="evidence" value="ECO:0007669"/>
    <property type="project" value="TreeGrafter"/>
</dbReference>
<evidence type="ECO:0000256" key="2">
    <source>
        <dbReference type="ARBA" id="ARBA00022692"/>
    </source>
</evidence>
<dbReference type="Pfam" id="PF03595">
    <property type="entry name" value="SLAC1"/>
    <property type="match status" value="1"/>
</dbReference>
<feature type="transmembrane region" description="Helical" evidence="5">
    <location>
        <begin position="21"/>
        <end position="43"/>
    </location>
</feature>
<feature type="transmembrane region" description="Helical" evidence="5">
    <location>
        <begin position="169"/>
        <end position="192"/>
    </location>
</feature>
<comment type="subcellular location">
    <subcellularLocation>
        <location evidence="1">Membrane</location>
        <topology evidence="1">Multi-pass membrane protein</topology>
    </subcellularLocation>
</comment>
<protein>
    <submittedName>
        <fullName evidence="6">C4-dicarboxylate transporter/malic acid transport protein</fullName>
    </submittedName>
</protein>
<dbReference type="GeneID" id="68848909"/>
<evidence type="ECO:0000313" key="7">
    <source>
        <dbReference type="Proteomes" id="UP000004848"/>
    </source>
</evidence>
<proteinExistence type="predicted"/>
<feature type="transmembrane region" description="Helical" evidence="5">
    <location>
        <begin position="289"/>
        <end position="306"/>
    </location>
</feature>
<organism evidence="6 7">
    <name type="scientific">Roseibium aggregatum (strain ATCC 25650 / DSM 13394 / JCM 20685 / NBRC 16684 / NCIMB 2208 / IAM 12614 / B1)</name>
    <name type="common">Stappia aggregata</name>
    <dbReference type="NCBI Taxonomy" id="384765"/>
    <lineage>
        <taxon>Bacteria</taxon>
        <taxon>Pseudomonadati</taxon>
        <taxon>Pseudomonadota</taxon>
        <taxon>Alphaproteobacteria</taxon>
        <taxon>Hyphomicrobiales</taxon>
        <taxon>Stappiaceae</taxon>
        <taxon>Roseibium</taxon>
    </lineage>
</organism>
<dbReference type="EMBL" id="AAUW01000020">
    <property type="protein sequence ID" value="EAV41460.1"/>
    <property type="molecule type" value="Genomic_DNA"/>
</dbReference>
<feature type="transmembrane region" description="Helical" evidence="5">
    <location>
        <begin position="49"/>
        <end position="67"/>
    </location>
</feature>
<feature type="transmembrane region" description="Helical" evidence="5">
    <location>
        <begin position="79"/>
        <end position="100"/>
    </location>
</feature>
<keyword evidence="4 5" id="KW-0472">Membrane</keyword>
<evidence type="ECO:0000313" key="6">
    <source>
        <dbReference type="EMBL" id="EAV41460.1"/>
    </source>
</evidence>
<dbReference type="RefSeq" id="WP_006938415.1">
    <property type="nucleotide sequence ID" value="NZ_AAUW01000020.1"/>
</dbReference>
<dbReference type="GO" id="GO:0005886">
    <property type="term" value="C:plasma membrane"/>
    <property type="evidence" value="ECO:0007669"/>
    <property type="project" value="TreeGrafter"/>
</dbReference>
<dbReference type="CDD" id="cd09323">
    <property type="entry name" value="TDT_SLAC1_like"/>
    <property type="match status" value="1"/>
</dbReference>
<dbReference type="eggNOG" id="COG1275">
    <property type="taxonomic scope" value="Bacteria"/>
</dbReference>
<dbReference type="Proteomes" id="UP000004848">
    <property type="component" value="Unassembled WGS sequence"/>
</dbReference>
<keyword evidence="3 5" id="KW-1133">Transmembrane helix</keyword>
<evidence type="ECO:0000256" key="3">
    <source>
        <dbReference type="ARBA" id="ARBA00022989"/>
    </source>
</evidence>
<evidence type="ECO:0000256" key="1">
    <source>
        <dbReference type="ARBA" id="ARBA00004141"/>
    </source>
</evidence>
<dbReference type="PANTHER" id="PTHR37955:SF1">
    <property type="entry name" value="DEP DOMAIN-CONTAINING PROTEIN"/>
    <property type="match status" value="1"/>
</dbReference>
<sequence>MTVDTGLAALPSRLEHFPISIFGVTMGLFGLALALHACGVAWASSAVGWSAFAVMLFLATMYLLKALRHPESVAAEWHHPVRLAFFPATAISLLLFATFLRDQNPAAANIVWIIGASAQAVFTLVVVTTWISHRSFGPGQLSPAWFIPAVGNVVVPLAGVPLGHFEASWYFFSVGIVFWIVLLTLVFNRLIFHDPLPGKLRPTLVILIAPPAVAFLAWIQLSGGAVDAPARLLLNIGYFFTALVAIQVPALLRLPFALPFWALSFPLAAMTTASFRFAALDGSAPHRVIGWTLLALLILTIAALTVRTIRAVVAREICQPE</sequence>
<feature type="transmembrane region" description="Helical" evidence="5">
    <location>
        <begin position="204"/>
        <end position="226"/>
    </location>
</feature>
<dbReference type="InterPro" id="IPR004695">
    <property type="entry name" value="SLAC1/Mae1/Ssu1/TehA"/>
</dbReference>
<dbReference type="AlphaFoldDB" id="A0P052"/>
<name>A0P052_ROSAI</name>
<accession>A0P052</accession>
<feature type="transmembrane region" description="Helical" evidence="5">
    <location>
        <begin position="143"/>
        <end position="163"/>
    </location>
</feature>
<evidence type="ECO:0000256" key="4">
    <source>
        <dbReference type="ARBA" id="ARBA00023136"/>
    </source>
</evidence>
<feature type="transmembrane region" description="Helical" evidence="5">
    <location>
        <begin position="106"/>
        <end position="131"/>
    </location>
</feature>
<keyword evidence="2 5" id="KW-0812">Transmembrane</keyword>
<evidence type="ECO:0000256" key="5">
    <source>
        <dbReference type="SAM" id="Phobius"/>
    </source>
</evidence>
<gene>
    <name evidence="6" type="ORF">SIAM614_30156</name>
</gene>
<comment type="caution">
    <text evidence="6">The sequence shown here is derived from an EMBL/GenBank/DDBJ whole genome shotgun (WGS) entry which is preliminary data.</text>
</comment>
<dbReference type="OrthoDB" id="958273at2"/>